<dbReference type="EMBL" id="AQGS01000958">
    <property type="protein sequence ID" value="EPS36210.1"/>
    <property type="molecule type" value="Genomic_DNA"/>
</dbReference>
<dbReference type="SUPFAM" id="SSF51430">
    <property type="entry name" value="NAD(P)-linked oxidoreductase"/>
    <property type="match status" value="1"/>
</dbReference>
<gene>
    <name evidence="2" type="ORF">H072_10326</name>
</gene>
<sequence>MGPSYRIPKQHNREPLKKKLAKRDTCATDLTAGRPSTSPNIDATTPLPQQRAFSITGPALGVAQYSTLFPHLILDTYGLHAEDASQCVELAIRNGFRAIDSSNDRDEYDEPAVGDGLEAGVAATMIKREQILVQTRVHINRPYETVANQIHHQVFTSIRNLRLIQLSQMNRTSFCPSAEPYIDCVILSYSPDIPADIFVSAYICLAEYVPTTIKYLGLANIPAEILSLIWNESENSVISGSRGMGVPRPSIVLNDFTPSNGWDEEVRRFCVQKQVVYQAMGTLNAQYGPDSTRLENCEVVKHVARNVSIENTQALYMLLLGTGCVVLDRVVKPGIMRKNVMAFVQMQDYVKANRDEWAAMLEAFGGELACMHEIYKQWKGIDERSVFDDGVEDAGRGGNKENNENEGNNKSEEIGYAIVQTECGWNGNGYIYRTEKVEPYVLAPAYWGYTMDPHYYSMVHQNHVSPYEQQFTMADQLRMYEDGAQPPQEVQNQGILPNGVVMIYNADTGMTCFEYLQEEPLQSPLESLATMSPSTVQVDLLAEFPEDAFQLNELLRFSAGGTSVVGTSAVYEDSLVCEPQFGLLKRSWSELDLGERAKHYSDAVIQQAKAEREANEVGAALKHGGDGGSDSHKLAKTLTEDISPKRKKHPFVKRWSDEMEEEAEGDMGGADAESKELNGARNTGHGGALCTAVQFSCHCTGKAREREGQDTSGRGLEPTNGARTQINGVRDGTLNAANTVNGSGLHSQVLMDGNRTDSSNDGNNSDAENGSSKANEQTRGCTVAPAPALSEEGGDMDAEMEEELSRLLKSGRSSWFKTVSKANGVYPAVKNSLAERKGREEEGANEDRRTIRTLWDTESPGPAAASTVDGIWFGDVWAGGGGRPDFGSDGSSIRVLGGRSPPVAVVPSFSKWAFFY</sequence>
<dbReference type="OrthoDB" id="5357513at2759"/>
<name>S7ZZL9_DACHA</name>
<feature type="region of interest" description="Disordered" evidence="1">
    <location>
        <begin position="1"/>
        <end position="46"/>
    </location>
</feature>
<keyword evidence="3" id="KW-1185">Reference proteome</keyword>
<feature type="compositionally biased region" description="Polar residues" evidence="1">
    <location>
        <begin position="34"/>
        <end position="46"/>
    </location>
</feature>
<feature type="compositionally biased region" description="Polar residues" evidence="1">
    <location>
        <begin position="756"/>
        <end position="780"/>
    </location>
</feature>
<evidence type="ECO:0000313" key="2">
    <source>
        <dbReference type="EMBL" id="EPS36210.1"/>
    </source>
</evidence>
<evidence type="ECO:0000256" key="1">
    <source>
        <dbReference type="SAM" id="MobiDB-lite"/>
    </source>
</evidence>
<reference evidence="2 3" key="1">
    <citation type="journal article" date="2013" name="PLoS Genet.">
        <title>Genomic mechanisms accounting for the adaptation to parasitism in nematode-trapping fungi.</title>
        <authorList>
            <person name="Meerupati T."/>
            <person name="Andersson K.M."/>
            <person name="Friman E."/>
            <person name="Kumar D."/>
            <person name="Tunlid A."/>
            <person name="Ahren D."/>
        </authorList>
    </citation>
    <scope>NUCLEOTIDE SEQUENCE [LARGE SCALE GENOMIC DNA]</scope>
    <source>
        <strain evidence="2 3">CBS 200.50</strain>
    </source>
</reference>
<dbReference type="Gene3D" id="3.20.20.100">
    <property type="entry name" value="NADP-dependent oxidoreductase domain"/>
    <property type="match status" value="1"/>
</dbReference>
<protein>
    <recommendedName>
        <fullName evidence="4">NADP-dependent oxidoreductase domain-containing protein</fullName>
    </recommendedName>
</protein>
<dbReference type="eggNOG" id="KOG1577">
    <property type="taxonomic scope" value="Eukaryota"/>
</dbReference>
<organism evidence="2 3">
    <name type="scientific">Dactylellina haptotyla (strain CBS 200.50)</name>
    <name type="common">Nematode-trapping fungus</name>
    <name type="synonym">Monacrosporium haptotylum</name>
    <dbReference type="NCBI Taxonomy" id="1284197"/>
    <lineage>
        <taxon>Eukaryota</taxon>
        <taxon>Fungi</taxon>
        <taxon>Dikarya</taxon>
        <taxon>Ascomycota</taxon>
        <taxon>Pezizomycotina</taxon>
        <taxon>Orbiliomycetes</taxon>
        <taxon>Orbiliales</taxon>
        <taxon>Orbiliaceae</taxon>
        <taxon>Dactylellina</taxon>
    </lineage>
</organism>
<reference evidence="3" key="2">
    <citation type="submission" date="2013-04" db="EMBL/GenBank/DDBJ databases">
        <title>Genomic mechanisms accounting for the adaptation to parasitism in nematode-trapping fungi.</title>
        <authorList>
            <person name="Ahren D.G."/>
        </authorList>
    </citation>
    <scope>NUCLEOTIDE SEQUENCE [LARGE SCALE GENOMIC DNA]</scope>
    <source>
        <strain evidence="3">CBS 200.50</strain>
    </source>
</reference>
<feature type="region of interest" description="Disordered" evidence="1">
    <location>
        <begin position="389"/>
        <end position="411"/>
    </location>
</feature>
<dbReference type="STRING" id="1284197.S7ZZL9"/>
<accession>S7ZZL9</accession>
<comment type="caution">
    <text evidence="2">The sequence shown here is derived from an EMBL/GenBank/DDBJ whole genome shotgun (WGS) entry which is preliminary data.</text>
</comment>
<feature type="compositionally biased region" description="Polar residues" evidence="1">
    <location>
        <begin position="735"/>
        <end position="746"/>
    </location>
</feature>
<feature type="region of interest" description="Disordered" evidence="1">
    <location>
        <begin position="704"/>
        <end position="795"/>
    </location>
</feature>
<dbReference type="AlphaFoldDB" id="S7ZZL9"/>
<dbReference type="InterPro" id="IPR036812">
    <property type="entry name" value="NAD(P)_OxRdtase_dom_sf"/>
</dbReference>
<feature type="region of interest" description="Disordered" evidence="1">
    <location>
        <begin position="645"/>
        <end position="680"/>
    </location>
</feature>
<feature type="compositionally biased region" description="Basic and acidic residues" evidence="1">
    <location>
        <begin position="11"/>
        <end position="26"/>
    </location>
</feature>
<evidence type="ECO:0000313" key="3">
    <source>
        <dbReference type="Proteomes" id="UP000015100"/>
    </source>
</evidence>
<dbReference type="Proteomes" id="UP000015100">
    <property type="component" value="Unassembled WGS sequence"/>
</dbReference>
<evidence type="ECO:0008006" key="4">
    <source>
        <dbReference type="Google" id="ProtNLM"/>
    </source>
</evidence>
<proteinExistence type="predicted"/>
<dbReference type="HOGENOM" id="CLU_317829_0_0_1"/>